<feature type="compositionally biased region" description="Acidic residues" evidence="2">
    <location>
        <begin position="186"/>
        <end position="202"/>
    </location>
</feature>
<dbReference type="GO" id="GO:0005667">
    <property type="term" value="C:transcription regulator complex"/>
    <property type="evidence" value="ECO:0007669"/>
    <property type="project" value="TreeGrafter"/>
</dbReference>
<evidence type="ECO:0008006" key="4">
    <source>
        <dbReference type="Google" id="ProtNLM"/>
    </source>
</evidence>
<feature type="compositionally biased region" description="Pro residues" evidence="2">
    <location>
        <begin position="345"/>
        <end position="366"/>
    </location>
</feature>
<dbReference type="STRING" id="41427.A0A182IYH9"/>
<protein>
    <recommendedName>
        <fullName evidence="4">MADF domain-containing protein</fullName>
    </recommendedName>
</protein>
<dbReference type="Pfam" id="PF10545">
    <property type="entry name" value="MADF_DNA_bdg"/>
    <property type="match status" value="1"/>
</dbReference>
<dbReference type="GO" id="GO:0006357">
    <property type="term" value="P:regulation of transcription by RNA polymerase II"/>
    <property type="evidence" value="ECO:0007669"/>
    <property type="project" value="TreeGrafter"/>
</dbReference>
<dbReference type="InterPro" id="IPR004210">
    <property type="entry name" value="BESS_motif"/>
</dbReference>
<dbReference type="PANTHER" id="PTHR12243:SF67">
    <property type="entry name" value="COREPRESSOR OF PANGOLIN, ISOFORM A-RELATED"/>
    <property type="match status" value="1"/>
</dbReference>
<dbReference type="GO" id="GO:0005634">
    <property type="term" value="C:nucleus"/>
    <property type="evidence" value="ECO:0007669"/>
    <property type="project" value="UniProtKB-SubCell"/>
</dbReference>
<accession>A0A182IYH9</accession>
<reference evidence="3" key="1">
    <citation type="submission" date="2022-08" db="UniProtKB">
        <authorList>
            <consortium name="EnsemblMetazoa"/>
        </authorList>
    </citation>
    <scope>IDENTIFICATION</scope>
    <source>
        <strain evidence="3">EBRO</strain>
    </source>
</reference>
<name>A0A182IYH9_ANOAO</name>
<dbReference type="PROSITE" id="PS51031">
    <property type="entry name" value="BESS"/>
    <property type="match status" value="1"/>
</dbReference>
<feature type="compositionally biased region" description="Basic and acidic residues" evidence="2">
    <location>
        <begin position="319"/>
        <end position="331"/>
    </location>
</feature>
<proteinExistence type="predicted"/>
<dbReference type="SMART" id="SM00595">
    <property type="entry name" value="MADF"/>
    <property type="match status" value="1"/>
</dbReference>
<evidence type="ECO:0000256" key="1">
    <source>
        <dbReference type="PROSITE-ProRule" id="PRU00371"/>
    </source>
</evidence>
<dbReference type="EnsemblMetazoa" id="AATE007927-RA">
    <property type="protein sequence ID" value="AATE007927-PA.1"/>
    <property type="gene ID" value="AATE007927"/>
</dbReference>
<sequence length="432" mass="50072">MQKIRYFTMAEEEGPFAVEGLETVDISSKRHYVKVNESLFVNEIKKRPILYNILHKDYKRITLRNEAWVAVATAMGLSVQECKKRWRSMRDAFLKTVRNKGEEERKSWIHYRLLEFLLPFIRSGYVKGDQKASSDFYECNENSSDFDYVELDDDLDMYGDGPITVSYVTEDGKELFQILHRPGEAELQESEPADVEDAQEELDDIETEGQLTSLLRPHGATVDEVQHLSQEQACESQEVDYLLSSDPEEASEPESLLDEERLDSTMLDFRKRPNETERNERETEAAGAHEECYESAEEMLEPEQQQPPISNSVRKRRKMEPEAHRSIKEENCEVYGPYQVLEPTLVPPTAAPQPPPPRTPPVPSPPQREEECRKQGSKEMDARLGITDPDERFLMSCAPILRRLPNKKNLLARLRIQQMLYELEYDEKYEGT</sequence>
<evidence type="ECO:0000313" key="3">
    <source>
        <dbReference type="EnsemblMetazoa" id="AATE007927-PA.1"/>
    </source>
</evidence>
<feature type="compositionally biased region" description="Acidic residues" evidence="2">
    <location>
        <begin position="246"/>
        <end position="257"/>
    </location>
</feature>
<dbReference type="InterPro" id="IPR039353">
    <property type="entry name" value="TF_Adf1"/>
</dbReference>
<dbReference type="PANTHER" id="PTHR12243">
    <property type="entry name" value="MADF DOMAIN TRANSCRIPTION FACTOR"/>
    <property type="match status" value="1"/>
</dbReference>
<dbReference type="Pfam" id="PF02944">
    <property type="entry name" value="BESS"/>
    <property type="match status" value="1"/>
</dbReference>
<feature type="region of interest" description="Disordered" evidence="2">
    <location>
        <begin position="183"/>
        <end position="202"/>
    </location>
</feature>
<evidence type="ECO:0000256" key="2">
    <source>
        <dbReference type="SAM" id="MobiDB-lite"/>
    </source>
</evidence>
<dbReference type="PROSITE" id="PS51029">
    <property type="entry name" value="MADF"/>
    <property type="match status" value="1"/>
</dbReference>
<feature type="region of interest" description="Disordered" evidence="2">
    <location>
        <begin position="243"/>
        <end position="387"/>
    </location>
</feature>
<feature type="compositionally biased region" description="Basic and acidic residues" evidence="2">
    <location>
        <begin position="367"/>
        <end position="382"/>
    </location>
</feature>
<dbReference type="VEuPathDB" id="VectorBase:AATE007927"/>
<comment type="subcellular location">
    <subcellularLocation>
        <location evidence="1">Nucleus</location>
    </subcellularLocation>
</comment>
<dbReference type="AlphaFoldDB" id="A0A182IYH9"/>
<organism evidence="3">
    <name type="scientific">Anopheles atroparvus</name>
    <name type="common">European mosquito</name>
    <dbReference type="NCBI Taxonomy" id="41427"/>
    <lineage>
        <taxon>Eukaryota</taxon>
        <taxon>Metazoa</taxon>
        <taxon>Ecdysozoa</taxon>
        <taxon>Arthropoda</taxon>
        <taxon>Hexapoda</taxon>
        <taxon>Insecta</taxon>
        <taxon>Pterygota</taxon>
        <taxon>Neoptera</taxon>
        <taxon>Endopterygota</taxon>
        <taxon>Diptera</taxon>
        <taxon>Nematocera</taxon>
        <taxon>Culicoidea</taxon>
        <taxon>Culicidae</taxon>
        <taxon>Anophelinae</taxon>
        <taxon>Anopheles</taxon>
    </lineage>
</organism>
<dbReference type="GO" id="GO:0003677">
    <property type="term" value="F:DNA binding"/>
    <property type="evidence" value="ECO:0007669"/>
    <property type="project" value="InterPro"/>
</dbReference>
<keyword evidence="1" id="KW-0539">Nucleus</keyword>
<feature type="compositionally biased region" description="Basic and acidic residues" evidence="2">
    <location>
        <begin position="258"/>
        <end position="292"/>
    </location>
</feature>
<dbReference type="InterPro" id="IPR006578">
    <property type="entry name" value="MADF-dom"/>
</dbReference>